<protein>
    <recommendedName>
        <fullName evidence="3">DNA transposition protein</fullName>
    </recommendedName>
</protein>
<reference evidence="1 2" key="1">
    <citation type="submission" date="2007-07" db="EMBL/GenBank/DDBJ databases">
        <title>Complete sequence of chromosome of Xanthobacter autotrophicus Py2.</title>
        <authorList>
            <consortium name="US DOE Joint Genome Institute"/>
            <person name="Copeland A."/>
            <person name="Lucas S."/>
            <person name="Lapidus A."/>
            <person name="Barry K."/>
            <person name="Glavina del Rio T."/>
            <person name="Hammon N."/>
            <person name="Israni S."/>
            <person name="Dalin E."/>
            <person name="Tice H."/>
            <person name="Pitluck S."/>
            <person name="Sims D."/>
            <person name="Brettin T."/>
            <person name="Bruce D."/>
            <person name="Detter J.C."/>
            <person name="Han C."/>
            <person name="Tapia R."/>
            <person name="Brainard J."/>
            <person name="Schmutz J."/>
            <person name="Larimer F."/>
            <person name="Land M."/>
            <person name="Hauser L."/>
            <person name="Kyrpides N."/>
            <person name="Kim E."/>
            <person name="Ensigns S.A."/>
            <person name="Richardson P."/>
        </authorList>
    </citation>
    <scope>NUCLEOTIDE SEQUENCE [LARGE SCALE GENOMIC DNA]</scope>
    <source>
        <strain evidence="2">ATCC BAA-1158 / Py2</strain>
    </source>
</reference>
<evidence type="ECO:0000313" key="2">
    <source>
        <dbReference type="Proteomes" id="UP000002417"/>
    </source>
</evidence>
<evidence type="ECO:0000313" key="1">
    <source>
        <dbReference type="EMBL" id="ABS69747.1"/>
    </source>
</evidence>
<dbReference type="eggNOG" id="ENOG5032TAT">
    <property type="taxonomic scope" value="Bacteria"/>
</dbReference>
<dbReference type="KEGG" id="xau:Xaut_4526"/>
<accession>A7IP01</accession>
<dbReference type="OrthoDB" id="8450901at2"/>
<dbReference type="AlphaFoldDB" id="A7IP01"/>
<dbReference type="HOGENOM" id="CLU_141038_0_0_5"/>
<evidence type="ECO:0008006" key="3">
    <source>
        <dbReference type="Google" id="ProtNLM"/>
    </source>
</evidence>
<keyword evidence="2" id="KW-1185">Reference proteome</keyword>
<dbReference type="EMBL" id="CP000781">
    <property type="protein sequence ID" value="ABS69747.1"/>
    <property type="molecule type" value="Genomic_DNA"/>
</dbReference>
<organism evidence="1 2">
    <name type="scientific">Xanthobacter autotrophicus (strain ATCC BAA-1158 / Py2)</name>
    <dbReference type="NCBI Taxonomy" id="78245"/>
    <lineage>
        <taxon>Bacteria</taxon>
        <taxon>Pseudomonadati</taxon>
        <taxon>Pseudomonadota</taxon>
        <taxon>Alphaproteobacteria</taxon>
        <taxon>Hyphomicrobiales</taxon>
        <taxon>Xanthobacteraceae</taxon>
        <taxon>Xanthobacter</taxon>
    </lineage>
</organism>
<dbReference type="Proteomes" id="UP000002417">
    <property type="component" value="Chromosome"/>
</dbReference>
<proteinExistence type="predicted"/>
<dbReference type="STRING" id="78245.Xaut_4526"/>
<sequence>MARRPASPDQLDLLTDWQPSQPVEAFAPEMVRGASIAVSISKAVSQALSDCGRSRAEVAEAMSQFLDEQVSEHMLNAYASQARGEHIINLVRFVALLNETHDRRLLELIASMFGWAVIERKYLPAIALAERMERRAKLDREIDADRNVLRKNGVL</sequence>
<name>A7IP01_XANP2</name>
<gene>
    <name evidence="1" type="ordered locus">Xaut_4526</name>
</gene>